<protein>
    <submittedName>
        <fullName evidence="7">Prohead protease</fullName>
    </submittedName>
</protein>
<reference evidence="7" key="1">
    <citation type="submission" date="2020-04" db="EMBL/GenBank/DDBJ databases">
        <authorList>
            <person name="Chiriac C."/>
            <person name="Salcher M."/>
            <person name="Ghai R."/>
            <person name="Kavagutti S V."/>
        </authorList>
    </citation>
    <scope>NUCLEOTIDE SEQUENCE</scope>
</reference>
<feature type="domain" description="Prohead serine protease" evidence="6">
    <location>
        <begin position="65"/>
        <end position="179"/>
    </location>
</feature>
<name>A0A6J5LD75_9CAUD</name>
<keyword evidence="1" id="KW-1188">Viral release from host cell</keyword>
<gene>
    <name evidence="7" type="ORF">UFOVP259_57</name>
</gene>
<evidence type="ECO:0000256" key="1">
    <source>
        <dbReference type="ARBA" id="ARBA00022612"/>
    </source>
</evidence>
<accession>A0A6J5LD75</accession>
<proteinExistence type="predicted"/>
<dbReference type="EMBL" id="LR796261">
    <property type="protein sequence ID" value="CAB4132608.1"/>
    <property type="molecule type" value="Genomic_DNA"/>
</dbReference>
<evidence type="ECO:0000256" key="2">
    <source>
        <dbReference type="ARBA" id="ARBA00022670"/>
    </source>
</evidence>
<dbReference type="GO" id="GO:0006508">
    <property type="term" value="P:proteolysis"/>
    <property type="evidence" value="ECO:0007669"/>
    <property type="project" value="UniProtKB-KW"/>
</dbReference>
<evidence type="ECO:0000256" key="5">
    <source>
        <dbReference type="ARBA" id="ARBA00023045"/>
    </source>
</evidence>
<keyword evidence="5" id="KW-1273">Viral capsid maturation</keyword>
<organism evidence="7">
    <name type="scientific">uncultured Caudovirales phage</name>
    <dbReference type="NCBI Taxonomy" id="2100421"/>
    <lineage>
        <taxon>Viruses</taxon>
        <taxon>Duplodnaviria</taxon>
        <taxon>Heunggongvirae</taxon>
        <taxon>Uroviricota</taxon>
        <taxon>Caudoviricetes</taxon>
        <taxon>Peduoviridae</taxon>
        <taxon>Maltschvirus</taxon>
        <taxon>Maltschvirus maltsch</taxon>
    </lineage>
</organism>
<dbReference type="Pfam" id="PF04586">
    <property type="entry name" value="Peptidase_S78"/>
    <property type="match status" value="1"/>
</dbReference>
<evidence type="ECO:0000259" key="6">
    <source>
        <dbReference type="Pfam" id="PF04586"/>
    </source>
</evidence>
<keyword evidence="2 7" id="KW-0645">Protease</keyword>
<evidence type="ECO:0000256" key="3">
    <source>
        <dbReference type="ARBA" id="ARBA00022801"/>
    </source>
</evidence>
<dbReference type="GO" id="GO:0046797">
    <property type="term" value="P:viral procapsid maturation"/>
    <property type="evidence" value="ECO:0007669"/>
    <property type="project" value="UniProtKB-KW"/>
</dbReference>
<dbReference type="InterPro" id="IPR054613">
    <property type="entry name" value="Peptidase_S78_dom"/>
</dbReference>
<dbReference type="GO" id="GO:0008233">
    <property type="term" value="F:peptidase activity"/>
    <property type="evidence" value="ECO:0007669"/>
    <property type="project" value="UniProtKB-KW"/>
</dbReference>
<evidence type="ECO:0000313" key="7">
    <source>
        <dbReference type="EMBL" id="CAB4132608.1"/>
    </source>
</evidence>
<evidence type="ECO:0000256" key="4">
    <source>
        <dbReference type="ARBA" id="ARBA00022950"/>
    </source>
</evidence>
<keyword evidence="4" id="KW-0118">Viral capsid assembly</keyword>
<sequence>MTKNLMMVCEAKLVTEAQDANKEPTGKIEARVTTWGAREGGDGRKFNYQPEGFMDWAKSFSAEGKPLPMFLNHAVNSMPVGEWHSFEFNDDGMTATGRIYMNTTAGSDLYQIMTESPMMFGGVSVSAYAEEYQWVKEDGTPMTVGSDDPYEDGYFQIIKGGLREVSVVMYPNNPQAEVQKLEYFRADGSANLKNLEKALREAGISKKDAVTSASVFKKVLEQRDVVQDPIENAPQPSDSDVDVTEADILKALEMRELSKLLDSKLKG</sequence>
<keyword evidence="3" id="KW-0378">Hydrolase</keyword>